<evidence type="ECO:0000313" key="10">
    <source>
        <dbReference type="Proteomes" id="UP000694888"/>
    </source>
</evidence>
<keyword evidence="8 9" id="KW-0407">Ion channel</keyword>
<accession>A0ABM1VY24</accession>
<evidence type="ECO:0000256" key="7">
    <source>
        <dbReference type="ARBA" id="ARBA00023136"/>
    </source>
</evidence>
<evidence type="ECO:0000256" key="2">
    <source>
        <dbReference type="ARBA" id="ARBA00022448"/>
    </source>
</evidence>
<comment type="subcellular location">
    <subcellularLocation>
        <location evidence="1 9">Cell membrane</location>
        <topology evidence="1 9">Multi-pass membrane protein</topology>
    </subcellularLocation>
</comment>
<comment type="caution">
    <text evidence="9">Lacks conserved residue(s) required for the propagation of feature annotation.</text>
</comment>
<keyword evidence="6 9" id="KW-0406">Ion transport</keyword>
<dbReference type="Pfam" id="PF00876">
    <property type="entry name" value="Innexin"/>
    <property type="match status" value="1"/>
</dbReference>
<reference evidence="11" key="1">
    <citation type="submission" date="2025-08" db="UniProtKB">
        <authorList>
            <consortium name="RefSeq"/>
        </authorList>
    </citation>
    <scope>IDENTIFICATION</scope>
</reference>
<dbReference type="PANTHER" id="PTHR11893:SF36">
    <property type="entry name" value="INNEXIN-5"/>
    <property type="match status" value="1"/>
</dbReference>
<keyword evidence="3" id="KW-1003">Cell membrane</keyword>
<proteinExistence type="inferred from homology"/>
<keyword evidence="5 9" id="KW-1133">Transmembrane helix</keyword>
<organism evidence="10 11">
    <name type="scientific">Aplysia californica</name>
    <name type="common">California sea hare</name>
    <dbReference type="NCBI Taxonomy" id="6500"/>
    <lineage>
        <taxon>Eukaryota</taxon>
        <taxon>Metazoa</taxon>
        <taxon>Spiralia</taxon>
        <taxon>Lophotrochozoa</taxon>
        <taxon>Mollusca</taxon>
        <taxon>Gastropoda</taxon>
        <taxon>Heterobranchia</taxon>
        <taxon>Euthyneura</taxon>
        <taxon>Tectipleura</taxon>
        <taxon>Aplysiida</taxon>
        <taxon>Aplysioidea</taxon>
        <taxon>Aplysiidae</taxon>
        <taxon>Aplysia</taxon>
    </lineage>
</organism>
<dbReference type="GeneID" id="101857198"/>
<feature type="transmembrane region" description="Helical" evidence="9">
    <location>
        <begin position="161"/>
        <end position="184"/>
    </location>
</feature>
<evidence type="ECO:0000256" key="8">
    <source>
        <dbReference type="ARBA" id="ARBA00023303"/>
    </source>
</evidence>
<evidence type="ECO:0000256" key="6">
    <source>
        <dbReference type="ARBA" id="ARBA00023065"/>
    </source>
</evidence>
<gene>
    <name evidence="11" type="primary">LOC101857198</name>
    <name evidence="9" type="synonym">inx</name>
</gene>
<evidence type="ECO:0000256" key="4">
    <source>
        <dbReference type="ARBA" id="ARBA00022692"/>
    </source>
</evidence>
<evidence type="ECO:0000256" key="1">
    <source>
        <dbReference type="ARBA" id="ARBA00004651"/>
    </source>
</evidence>
<keyword evidence="4 9" id="KW-0812">Transmembrane</keyword>
<dbReference type="PANTHER" id="PTHR11893">
    <property type="entry name" value="INNEXIN"/>
    <property type="match status" value="1"/>
</dbReference>
<feature type="transmembrane region" description="Helical" evidence="9">
    <location>
        <begin position="24"/>
        <end position="41"/>
    </location>
</feature>
<comment type="function">
    <text evidence="9">Structural component of the gap junctions.</text>
</comment>
<keyword evidence="2 9" id="KW-0813">Transport</keyword>
<feature type="transmembrane region" description="Helical" evidence="9">
    <location>
        <begin position="245"/>
        <end position="273"/>
    </location>
</feature>
<dbReference type="RefSeq" id="XP_035827317.1">
    <property type="nucleotide sequence ID" value="XM_035971424.1"/>
</dbReference>
<dbReference type="PROSITE" id="PS51013">
    <property type="entry name" value="PANNEXIN"/>
    <property type="match status" value="1"/>
</dbReference>
<name>A0ABM1VY24_APLCA</name>
<keyword evidence="10" id="KW-1185">Reference proteome</keyword>
<dbReference type="PRINTS" id="PR01262">
    <property type="entry name" value="INNEXIN"/>
</dbReference>
<evidence type="ECO:0000313" key="11">
    <source>
        <dbReference type="RefSeq" id="XP_035827317.1"/>
    </source>
</evidence>
<sequence>MSLFSFASWSRVQGSRDDDWADRVSHLWTVVLLAAFTLLVSSAQYVGDPIQCWCPAQFTSECPFTGHLLSVCWQIPNLIWRLLNNTSGLNMDRLVQLAESTQMGKPEDREKTIYQVARYLDRWLKAHRQYRFNLLVRMRQRLSSVFCFWLAKREGRFLTGFYLFIKLLYVVNSICQFFILNGFLSMDFNVYGFEMMRLLAENGELKDSPRFPRVTLCDFEIRQLQNLQRYTVQCVLPINLFNEKIFLFLWFWLLIVAIVACGSYVSWLYYILVGENRYRYAKKYLVINDHIHNKMDSKLARKFANEYLRDDGIFVLRVVSKNSSELVLTDLVKDLWRLYKENPVDNKLRKKDMRSDVINGNVKPTTEMDEEEMLEFGDHV</sequence>
<comment type="similarity">
    <text evidence="9">Belongs to the pannexin family.</text>
</comment>
<evidence type="ECO:0000256" key="3">
    <source>
        <dbReference type="ARBA" id="ARBA00022475"/>
    </source>
</evidence>
<protein>
    <recommendedName>
        <fullName evidence="9">Innexin</fullName>
    </recommendedName>
</protein>
<dbReference type="InterPro" id="IPR000990">
    <property type="entry name" value="Innexin"/>
</dbReference>
<keyword evidence="7 9" id="KW-0472">Membrane</keyword>
<evidence type="ECO:0000256" key="5">
    <source>
        <dbReference type="ARBA" id="ARBA00022989"/>
    </source>
</evidence>
<dbReference type="Proteomes" id="UP000694888">
    <property type="component" value="Unplaced"/>
</dbReference>
<evidence type="ECO:0000256" key="9">
    <source>
        <dbReference type="RuleBase" id="RU010713"/>
    </source>
</evidence>